<protein>
    <submittedName>
        <fullName evidence="1">Uncharacterized protein</fullName>
    </submittedName>
</protein>
<sequence>MSSLTDIKELIEKKSINITILEFSGWYLKTNIGIFTLIGDQYYKDGTPISKKEIEELLK</sequence>
<gene>
    <name evidence="1" type="ORF">EST35_0183</name>
</gene>
<evidence type="ECO:0000313" key="2">
    <source>
        <dbReference type="Proteomes" id="UP000316733"/>
    </source>
</evidence>
<keyword evidence="2" id="KW-1185">Reference proteome</keyword>
<evidence type="ECO:0000313" key="1">
    <source>
        <dbReference type="EMBL" id="QCG76064.1"/>
    </source>
</evidence>
<organism evidence="1 2">
    <name type="scientific">Pseudomonas phage vB_PaeM_PA5oct</name>
    <dbReference type="NCBI Taxonomy" id="2163605"/>
    <lineage>
        <taxon>Viruses</taxon>
        <taxon>Duplodnaviria</taxon>
        <taxon>Heunggongvirae</taxon>
        <taxon>Uroviricota</taxon>
        <taxon>Caudoviricetes</taxon>
        <taxon>Arenbergviridae</taxon>
        <taxon>Wroclawvirus</taxon>
        <taxon>Wroclawvirus PA5oct</taxon>
    </lineage>
</organism>
<name>A0A4Y5JTV2_9CAUD</name>
<reference evidence="2" key="1">
    <citation type="journal article" date="2020" name="bioRxiv">
        <title>Integrative omics analysis of Pseudomonas aeruginosa virus PA5oct highlights the molecular complexity of jumbo phages.</title>
        <authorList>
            <person name="Lood C."/>
            <person name="Danis-Wlodarczyk K."/>
            <person name="Blasdel B.G."/>
            <person name="Jang H.B."/>
            <person name="Vandenheuvel D."/>
            <person name="Briers Y."/>
            <person name="Noben J.-P."/>
            <person name="van Noort V."/>
            <person name="Drulis-Kawa Z."/>
            <person name="Lavigne R."/>
        </authorList>
    </citation>
    <scope>NUCLEOTIDE SEQUENCE [LARGE SCALE GENOMIC DNA]</scope>
</reference>
<dbReference type="EMBL" id="MK797984">
    <property type="protein sequence ID" value="QCG76064.1"/>
    <property type="molecule type" value="Genomic_DNA"/>
</dbReference>
<dbReference type="Proteomes" id="UP000316733">
    <property type="component" value="Segment"/>
</dbReference>
<proteinExistence type="predicted"/>
<accession>A0A4Y5JTV2</accession>